<sequence length="119" mass="13535">MNEQNTANQPVETIRDGSLKATIWHNQGENGPYFTTTLAKTYEDRDGKLRDTYGFTGSELLRVAELARTAYAQSIALRREPEPQVEQQREEPRRRGGNTSGYARRRGHEGLSESFPGYE</sequence>
<dbReference type="EMBL" id="VCJR02000004">
    <property type="protein sequence ID" value="NHK29381.1"/>
    <property type="molecule type" value="Genomic_DNA"/>
</dbReference>
<reference evidence="3 5" key="2">
    <citation type="submission" date="2020-02" db="EMBL/GenBank/DDBJ databases">
        <title>Genome sequence of Parvularcula flava strain NH6-79.</title>
        <authorList>
            <person name="Abdul Karim M.H."/>
            <person name="Lam M.Q."/>
            <person name="Chen S.J."/>
            <person name="Yahya A."/>
            <person name="Shahir S."/>
            <person name="Shamsir M.S."/>
            <person name="Chong C.S."/>
        </authorList>
    </citation>
    <scope>NUCLEOTIDE SEQUENCE [LARGE SCALE GENOMIC DNA]</scope>
    <source>
        <strain evidence="3 5">NH6-79</strain>
    </source>
</reference>
<evidence type="ECO:0000313" key="5">
    <source>
        <dbReference type="Proteomes" id="UP000818603"/>
    </source>
</evidence>
<reference evidence="2" key="1">
    <citation type="journal article" date="2014" name="Int. J. Syst. Evol. Microbiol.">
        <title>Complete genome sequence of Corynebacterium casei LMG S-19264T (=DSM 44701T), isolated from a smear-ripened cheese.</title>
        <authorList>
            <consortium name="US DOE Joint Genome Institute (JGI-PGF)"/>
            <person name="Walter F."/>
            <person name="Albersmeier A."/>
            <person name="Kalinowski J."/>
            <person name="Ruckert C."/>
        </authorList>
    </citation>
    <scope>NUCLEOTIDE SEQUENCE</scope>
    <source>
        <strain evidence="2">CGMCC 1.14984</strain>
    </source>
</reference>
<dbReference type="EMBL" id="BMGZ01000004">
    <property type="protein sequence ID" value="GGI00948.1"/>
    <property type="molecule type" value="Genomic_DNA"/>
</dbReference>
<proteinExistence type="predicted"/>
<gene>
    <name evidence="3" type="ORF">FF098_015805</name>
    <name evidence="2" type="ORF">GCM10011355_30430</name>
</gene>
<accession>A0A8J3A3T1</accession>
<dbReference type="Proteomes" id="UP000621856">
    <property type="component" value="Unassembled WGS sequence"/>
</dbReference>
<organism evidence="2 4">
    <name type="scientific">Aquisalinus luteolus</name>
    <dbReference type="NCBI Taxonomy" id="1566827"/>
    <lineage>
        <taxon>Bacteria</taxon>
        <taxon>Pseudomonadati</taxon>
        <taxon>Pseudomonadota</taxon>
        <taxon>Alphaproteobacteria</taxon>
        <taxon>Parvularculales</taxon>
        <taxon>Parvularculaceae</taxon>
        <taxon>Aquisalinus</taxon>
    </lineage>
</organism>
<dbReference type="RefSeq" id="WP_155142354.1">
    <property type="nucleotide sequence ID" value="NZ_BMGZ01000004.1"/>
</dbReference>
<evidence type="ECO:0000313" key="3">
    <source>
        <dbReference type="EMBL" id="NHK29381.1"/>
    </source>
</evidence>
<keyword evidence="5" id="KW-1185">Reference proteome</keyword>
<protein>
    <submittedName>
        <fullName evidence="2">Uncharacterized protein</fullName>
    </submittedName>
</protein>
<dbReference type="AlphaFoldDB" id="A0A8J3A3T1"/>
<name>A0A8J3A3T1_9PROT</name>
<comment type="caution">
    <text evidence="2">The sequence shown here is derived from an EMBL/GenBank/DDBJ whole genome shotgun (WGS) entry which is preliminary data.</text>
</comment>
<evidence type="ECO:0000256" key="1">
    <source>
        <dbReference type="SAM" id="MobiDB-lite"/>
    </source>
</evidence>
<reference evidence="2" key="3">
    <citation type="submission" date="2020-09" db="EMBL/GenBank/DDBJ databases">
        <authorList>
            <person name="Sun Q."/>
            <person name="Zhou Y."/>
        </authorList>
    </citation>
    <scope>NUCLEOTIDE SEQUENCE</scope>
    <source>
        <strain evidence="2">CGMCC 1.14984</strain>
    </source>
</reference>
<feature type="compositionally biased region" description="Basic and acidic residues" evidence="1">
    <location>
        <begin position="77"/>
        <end position="94"/>
    </location>
</feature>
<feature type="region of interest" description="Disordered" evidence="1">
    <location>
        <begin position="75"/>
        <end position="119"/>
    </location>
</feature>
<evidence type="ECO:0000313" key="4">
    <source>
        <dbReference type="Proteomes" id="UP000621856"/>
    </source>
</evidence>
<evidence type="ECO:0000313" key="2">
    <source>
        <dbReference type="EMBL" id="GGI00948.1"/>
    </source>
</evidence>
<dbReference type="Proteomes" id="UP000818603">
    <property type="component" value="Unassembled WGS sequence"/>
</dbReference>